<dbReference type="Gene3D" id="1.10.1660.10">
    <property type="match status" value="1"/>
</dbReference>
<comment type="caution">
    <text evidence="6">The sequence shown here is derived from an EMBL/GenBank/DDBJ whole genome shotgun (WGS) entry which is preliminary data.</text>
</comment>
<dbReference type="PANTHER" id="PTHR30204">
    <property type="entry name" value="REDOX-CYCLING DRUG-SENSING TRANSCRIPTIONAL ACTIVATOR SOXR"/>
    <property type="match status" value="1"/>
</dbReference>
<evidence type="ECO:0000256" key="4">
    <source>
        <dbReference type="ARBA" id="ARBA00023163"/>
    </source>
</evidence>
<dbReference type="InterPro" id="IPR047057">
    <property type="entry name" value="MerR_fam"/>
</dbReference>
<dbReference type="RefSeq" id="WP_099260854.1">
    <property type="nucleotide sequence ID" value="NZ_NIZW01000008.1"/>
</dbReference>
<reference evidence="6 7" key="1">
    <citation type="submission" date="2017-06" db="EMBL/GenBank/DDBJ databases">
        <title>Description of Rhodopirellula bahusiensis sp. nov.</title>
        <authorList>
            <person name="Kizina J."/>
            <person name="Harder J."/>
        </authorList>
    </citation>
    <scope>NUCLEOTIDE SEQUENCE [LARGE SCALE GENOMIC DNA]</scope>
    <source>
        <strain evidence="6 7">SWK21</strain>
    </source>
</reference>
<dbReference type="InterPro" id="IPR000551">
    <property type="entry name" value="MerR-type_HTH_dom"/>
</dbReference>
<accession>A0A2G1W7U6</accession>
<protein>
    <submittedName>
        <fullName evidence="6">Heavy metal-responsive transcriptional regulator</fullName>
    </submittedName>
</protein>
<keyword evidence="4" id="KW-0804">Transcription</keyword>
<keyword evidence="3" id="KW-0238">DNA-binding</keyword>
<dbReference type="Pfam" id="PF13411">
    <property type="entry name" value="MerR_1"/>
    <property type="match status" value="1"/>
</dbReference>
<keyword evidence="1" id="KW-0678">Repressor</keyword>
<keyword evidence="7" id="KW-1185">Reference proteome</keyword>
<dbReference type="PROSITE" id="PS50937">
    <property type="entry name" value="HTH_MERR_2"/>
    <property type="match status" value="1"/>
</dbReference>
<evidence type="ECO:0000259" key="5">
    <source>
        <dbReference type="PROSITE" id="PS50937"/>
    </source>
</evidence>
<evidence type="ECO:0000256" key="2">
    <source>
        <dbReference type="ARBA" id="ARBA00023015"/>
    </source>
</evidence>
<dbReference type="GeneID" id="90608823"/>
<name>A0A2G1W7U6_9BACT</name>
<dbReference type="AlphaFoldDB" id="A0A2G1W7U6"/>
<dbReference type="InterPro" id="IPR009061">
    <property type="entry name" value="DNA-bd_dom_put_sf"/>
</dbReference>
<keyword evidence="2" id="KW-0805">Transcription regulation</keyword>
<sequence>MSKRLTISELAKAADIPTTTLRYYERIRLVEPEDRSGGNYRLYSDHSIRKLKFIRAAQAIGFTLEDVRYLLANEDEGTPTCGNVTELIETRLLDIEERLKDLKHVRSVLKSALSQCSQQGKLDCCQVIAQLKSG</sequence>
<dbReference type="Proteomes" id="UP000225740">
    <property type="component" value="Unassembled WGS sequence"/>
</dbReference>
<dbReference type="GO" id="GO:0003700">
    <property type="term" value="F:DNA-binding transcription factor activity"/>
    <property type="evidence" value="ECO:0007669"/>
    <property type="project" value="InterPro"/>
</dbReference>
<proteinExistence type="predicted"/>
<dbReference type="GO" id="GO:0003677">
    <property type="term" value="F:DNA binding"/>
    <property type="evidence" value="ECO:0007669"/>
    <property type="project" value="UniProtKB-KW"/>
</dbReference>
<dbReference type="PANTHER" id="PTHR30204:SF69">
    <property type="entry name" value="MERR-FAMILY TRANSCRIPTIONAL REGULATOR"/>
    <property type="match status" value="1"/>
</dbReference>
<dbReference type="PRINTS" id="PR00040">
    <property type="entry name" value="HTHMERR"/>
</dbReference>
<evidence type="ECO:0000313" key="6">
    <source>
        <dbReference type="EMBL" id="PHQ35096.1"/>
    </source>
</evidence>
<evidence type="ECO:0000256" key="1">
    <source>
        <dbReference type="ARBA" id="ARBA00022491"/>
    </source>
</evidence>
<evidence type="ECO:0000313" key="7">
    <source>
        <dbReference type="Proteomes" id="UP000225740"/>
    </source>
</evidence>
<dbReference type="SMART" id="SM00422">
    <property type="entry name" value="HTH_MERR"/>
    <property type="match status" value="1"/>
</dbReference>
<organism evidence="6 7">
    <name type="scientific">Rhodopirellula bahusiensis</name>
    <dbReference type="NCBI Taxonomy" id="2014065"/>
    <lineage>
        <taxon>Bacteria</taxon>
        <taxon>Pseudomonadati</taxon>
        <taxon>Planctomycetota</taxon>
        <taxon>Planctomycetia</taxon>
        <taxon>Pirellulales</taxon>
        <taxon>Pirellulaceae</taxon>
        <taxon>Rhodopirellula</taxon>
    </lineage>
</organism>
<gene>
    <name evidence="6" type="ORF">CEE69_11795</name>
</gene>
<dbReference type="EMBL" id="NIZW01000008">
    <property type="protein sequence ID" value="PHQ35096.1"/>
    <property type="molecule type" value="Genomic_DNA"/>
</dbReference>
<dbReference type="OrthoDB" id="9791488at2"/>
<feature type="domain" description="HTH merR-type" evidence="5">
    <location>
        <begin position="4"/>
        <end position="73"/>
    </location>
</feature>
<evidence type="ECO:0000256" key="3">
    <source>
        <dbReference type="ARBA" id="ARBA00023125"/>
    </source>
</evidence>
<dbReference type="SUPFAM" id="SSF46955">
    <property type="entry name" value="Putative DNA-binding domain"/>
    <property type="match status" value="1"/>
</dbReference>